<accession>A0ABS5SRN5</accession>
<name>A0ABS5SRN5_9PROT</name>
<dbReference type="EMBL" id="JABLUU010000048">
    <property type="protein sequence ID" value="MBT0676946.1"/>
    <property type="molecule type" value="Genomic_DNA"/>
</dbReference>
<comment type="caution">
    <text evidence="2">The sequence shown here is derived from an EMBL/GenBank/DDBJ whole genome shotgun (WGS) entry which is preliminary data.</text>
</comment>
<sequence length="214" mass="24441">MRLSSGLFIFLASVSSATIAHAESPANMSISDQYTSLAITGIPDMVQGEDRKNAVNAWNKFFPQWVKHEEETDGYVLDQGFYDCIKGDSTYKDINLSDENIASDSEGKIYFSTLSFSDTSGDIFIFKYMTVKKKEYFITTNEKQFPTSIHIEYKLPNGYVNKIDANYKYSGDFIIPMLLTRPHHADSFYNMLADYSKHKIEFLPFPVTMMVPED</sequence>
<feature type="chain" id="PRO_5046229250" description="DUF4468 domain-containing protein" evidence="1">
    <location>
        <begin position="23"/>
        <end position="214"/>
    </location>
</feature>
<gene>
    <name evidence="2" type="ORF">HNO79_16410</name>
</gene>
<evidence type="ECO:0000313" key="2">
    <source>
        <dbReference type="EMBL" id="MBT0676946.1"/>
    </source>
</evidence>
<keyword evidence="3" id="KW-1185">Reference proteome</keyword>
<dbReference type="Proteomes" id="UP001519538">
    <property type="component" value="Unassembled WGS sequence"/>
</dbReference>
<dbReference type="GeneID" id="79189325"/>
<organism evidence="2 3">
    <name type="scientific">Komagataeibacter oboediens</name>
    <dbReference type="NCBI Taxonomy" id="65958"/>
    <lineage>
        <taxon>Bacteria</taxon>
        <taxon>Pseudomonadati</taxon>
        <taxon>Pseudomonadota</taxon>
        <taxon>Alphaproteobacteria</taxon>
        <taxon>Acetobacterales</taxon>
        <taxon>Acetobacteraceae</taxon>
        <taxon>Komagataeibacter</taxon>
    </lineage>
</organism>
<protein>
    <recommendedName>
        <fullName evidence="4">DUF4468 domain-containing protein</fullName>
    </recommendedName>
</protein>
<dbReference type="RefSeq" id="WP_214165946.1">
    <property type="nucleotide sequence ID" value="NZ_JABLUU010000048.1"/>
</dbReference>
<proteinExistence type="predicted"/>
<evidence type="ECO:0000313" key="3">
    <source>
        <dbReference type="Proteomes" id="UP001519538"/>
    </source>
</evidence>
<reference evidence="2 3" key="1">
    <citation type="journal article" date="2021" name="Astrobiology">
        <title>Bacterial Cellulose Retains Robustness but Its Synthesis Declines After Exposure to a Mars-Like Environment Simulated Outside the International Space Station.</title>
        <authorList>
            <person name="Orlovska I."/>
            <person name="Podolich O."/>
            <person name="Kukharenko O."/>
            <person name="Zaets I."/>
            <person name="Reva O."/>
            <person name="Khirunenko L."/>
            <person name="Zmejkoski D."/>
            <person name="Rogalsky S."/>
            <person name="Barh D."/>
            <person name="Tiwari S."/>
            <person name="Kumavath R."/>
            <person name="Goes-Neto A."/>
            <person name="Azevedo V."/>
            <person name="Brenig B."/>
            <person name="Ghosh P."/>
            <person name="de Vera J.P."/>
            <person name="Kozyrovska N."/>
        </authorList>
    </citation>
    <scope>NUCLEOTIDE SEQUENCE [LARGE SCALE GENOMIC DNA]</scope>
    <source>
        <strain evidence="2 3">IMBG 311</strain>
    </source>
</reference>
<feature type="signal peptide" evidence="1">
    <location>
        <begin position="1"/>
        <end position="22"/>
    </location>
</feature>
<keyword evidence="1" id="KW-0732">Signal</keyword>
<evidence type="ECO:0000256" key="1">
    <source>
        <dbReference type="SAM" id="SignalP"/>
    </source>
</evidence>
<evidence type="ECO:0008006" key="4">
    <source>
        <dbReference type="Google" id="ProtNLM"/>
    </source>
</evidence>